<name>A0A0R1P3Y0_9LACO</name>
<dbReference type="InterPro" id="IPR011951">
    <property type="entry name" value="HAD-SF_hydro_IA_YjjG/PynA"/>
</dbReference>
<reference evidence="1 2" key="1">
    <citation type="journal article" date="2015" name="Genome Announc.">
        <title>Expanding the biotechnology potential of lactobacilli through comparative genomics of 213 strains and associated genera.</title>
        <authorList>
            <person name="Sun Z."/>
            <person name="Harris H.M."/>
            <person name="McCann A."/>
            <person name="Guo C."/>
            <person name="Argimon S."/>
            <person name="Zhang W."/>
            <person name="Yang X."/>
            <person name="Jeffery I.B."/>
            <person name="Cooney J.C."/>
            <person name="Kagawa T.F."/>
            <person name="Liu W."/>
            <person name="Song Y."/>
            <person name="Salvetti E."/>
            <person name="Wrobel A."/>
            <person name="Rasinkangas P."/>
            <person name="Parkhill J."/>
            <person name="Rea M.C."/>
            <person name="O'Sullivan O."/>
            <person name="Ritari J."/>
            <person name="Douillard F.P."/>
            <person name="Paul Ross R."/>
            <person name="Yang R."/>
            <person name="Briner A.E."/>
            <person name="Felis G.E."/>
            <person name="de Vos W.M."/>
            <person name="Barrangou R."/>
            <person name="Klaenhammer T.R."/>
            <person name="Caufield P.W."/>
            <person name="Cui Y."/>
            <person name="Zhang H."/>
            <person name="O'Toole P.W."/>
        </authorList>
    </citation>
    <scope>NUCLEOTIDE SEQUENCE [LARGE SCALE GENOMIC DNA]</scope>
    <source>
        <strain evidence="1 2">DSM 13145</strain>
    </source>
</reference>
<dbReference type="Gene3D" id="3.40.50.1000">
    <property type="entry name" value="HAD superfamily/HAD-like"/>
    <property type="match status" value="1"/>
</dbReference>
<evidence type="ECO:0000313" key="2">
    <source>
        <dbReference type="Proteomes" id="UP000051445"/>
    </source>
</evidence>
<comment type="caution">
    <text evidence="1">The sequence shown here is derived from an EMBL/GenBank/DDBJ whole genome shotgun (WGS) entry which is preliminary data.</text>
</comment>
<organism evidence="1 2">
    <name type="scientific">Limosilactobacillus frumenti DSM 13145</name>
    <dbReference type="NCBI Taxonomy" id="1423746"/>
    <lineage>
        <taxon>Bacteria</taxon>
        <taxon>Bacillati</taxon>
        <taxon>Bacillota</taxon>
        <taxon>Bacilli</taxon>
        <taxon>Lactobacillales</taxon>
        <taxon>Lactobacillaceae</taxon>
        <taxon>Limosilactobacillus</taxon>
    </lineage>
</organism>
<dbReference type="PATRIC" id="fig|1423746.3.peg.983"/>
<dbReference type="EMBL" id="AZER01000016">
    <property type="protein sequence ID" value="KRL27217.1"/>
    <property type="molecule type" value="Genomic_DNA"/>
</dbReference>
<dbReference type="InterPro" id="IPR052550">
    <property type="entry name" value="Pyrimidine_5'-ntase_YjjG"/>
</dbReference>
<dbReference type="Pfam" id="PF00702">
    <property type="entry name" value="Hydrolase"/>
    <property type="match status" value="1"/>
</dbReference>
<dbReference type="SFLD" id="SFLDG01135">
    <property type="entry name" value="C1.5.6:_HAD__Beta-PGM__Phospha"/>
    <property type="match status" value="1"/>
</dbReference>
<dbReference type="InterPro" id="IPR006439">
    <property type="entry name" value="HAD-SF_hydro_IA"/>
</dbReference>
<protein>
    <submittedName>
        <fullName evidence="1">5-nucleotidase</fullName>
    </submittedName>
</protein>
<gene>
    <name evidence="1" type="ORF">FD27_GL000969</name>
</gene>
<dbReference type="NCBIfam" id="TIGR02254">
    <property type="entry name" value="YjjG_YfnB"/>
    <property type="match status" value="1"/>
</dbReference>
<accession>A0A0R1P3Y0</accession>
<evidence type="ECO:0000313" key="1">
    <source>
        <dbReference type="EMBL" id="KRL27217.1"/>
    </source>
</evidence>
<dbReference type="InterPro" id="IPR023214">
    <property type="entry name" value="HAD_sf"/>
</dbReference>
<dbReference type="AlphaFoldDB" id="A0A0R1P3Y0"/>
<dbReference type="NCBIfam" id="TIGR01509">
    <property type="entry name" value="HAD-SF-IA-v3"/>
    <property type="match status" value="1"/>
</dbReference>
<dbReference type="Gene3D" id="1.10.150.240">
    <property type="entry name" value="Putative phosphatase, domain 2"/>
    <property type="match status" value="1"/>
</dbReference>
<dbReference type="Proteomes" id="UP000051445">
    <property type="component" value="Unassembled WGS sequence"/>
</dbReference>
<dbReference type="InterPro" id="IPR023198">
    <property type="entry name" value="PGP-like_dom2"/>
</dbReference>
<dbReference type="PRINTS" id="PR00413">
    <property type="entry name" value="HADHALOGNASE"/>
</dbReference>
<dbReference type="PANTHER" id="PTHR47478:SF1">
    <property type="entry name" value="PYRIMIDINE 5'-NUCLEOTIDASE YJJG"/>
    <property type="match status" value="1"/>
</dbReference>
<dbReference type="PANTHER" id="PTHR47478">
    <property type="match status" value="1"/>
</dbReference>
<sequence>MTRYQNLLFDLDDTLLDYGAAEDHSLRTLFAEYDLQLTPEVKRTFQDYNVKMWQRYERGELDWQAMQVHLFGDYFKVYHQLKVDGRQVIEHYLDLLAGNHQLIPGTRTIMPYLKKKGYAIYAVTNGQARVQRARMKDAHLRQYFDGVFISEIVGAQKPSKQMFDIVLDKIDGNPANTVMIGDSLSSDIQGGVNAHLDTAWFNPDAKRNTTRLKPTFEFHALRELKTIL</sequence>
<dbReference type="NCBIfam" id="TIGR01549">
    <property type="entry name" value="HAD-SF-IA-v1"/>
    <property type="match status" value="1"/>
</dbReference>
<dbReference type="SFLD" id="SFLDG01129">
    <property type="entry name" value="C1.5:_HAD__Beta-PGM__Phosphata"/>
    <property type="match status" value="1"/>
</dbReference>
<keyword evidence="2" id="KW-1185">Reference proteome</keyword>
<proteinExistence type="predicted"/>
<dbReference type="OrthoDB" id="9802350at2"/>
<dbReference type="GO" id="GO:0008253">
    <property type="term" value="F:5'-nucleotidase activity"/>
    <property type="evidence" value="ECO:0007669"/>
    <property type="project" value="InterPro"/>
</dbReference>
<dbReference type="SFLD" id="SFLDS00003">
    <property type="entry name" value="Haloacid_Dehalogenase"/>
    <property type="match status" value="1"/>
</dbReference>
<dbReference type="RefSeq" id="WP_057750975.1">
    <property type="nucleotide sequence ID" value="NZ_AZER01000016.1"/>
</dbReference>
<dbReference type="InterPro" id="IPR036412">
    <property type="entry name" value="HAD-like_sf"/>
</dbReference>
<dbReference type="STRING" id="1423746.FD27_GL000969"/>
<dbReference type="SUPFAM" id="SSF56784">
    <property type="entry name" value="HAD-like"/>
    <property type="match status" value="1"/>
</dbReference>